<dbReference type="InterPro" id="IPR036259">
    <property type="entry name" value="MFS_trans_sf"/>
</dbReference>
<dbReference type="PANTHER" id="PTHR42718:SF9">
    <property type="entry name" value="MAJOR FACILITATOR SUPERFAMILY MULTIDRUG TRANSPORTER MFSC"/>
    <property type="match status" value="1"/>
</dbReference>
<proteinExistence type="predicted"/>
<evidence type="ECO:0000256" key="2">
    <source>
        <dbReference type="ARBA" id="ARBA00022448"/>
    </source>
</evidence>
<keyword evidence="5 6" id="KW-0472">Membrane</keyword>
<feature type="transmembrane region" description="Helical" evidence="6">
    <location>
        <begin position="259"/>
        <end position="282"/>
    </location>
</feature>
<evidence type="ECO:0000313" key="9">
    <source>
        <dbReference type="Proteomes" id="UP001596505"/>
    </source>
</evidence>
<evidence type="ECO:0000256" key="5">
    <source>
        <dbReference type="ARBA" id="ARBA00023136"/>
    </source>
</evidence>
<dbReference type="PANTHER" id="PTHR42718">
    <property type="entry name" value="MAJOR FACILITATOR SUPERFAMILY MULTIDRUG TRANSPORTER MFSC"/>
    <property type="match status" value="1"/>
</dbReference>
<dbReference type="CDD" id="cd17321">
    <property type="entry name" value="MFS_MMR_MDR_like"/>
    <property type="match status" value="1"/>
</dbReference>
<dbReference type="Gene3D" id="1.20.1250.20">
    <property type="entry name" value="MFS general substrate transporter like domains"/>
    <property type="match status" value="1"/>
</dbReference>
<feature type="transmembrane region" description="Helical" evidence="6">
    <location>
        <begin position="324"/>
        <end position="342"/>
    </location>
</feature>
<protein>
    <submittedName>
        <fullName evidence="8">MFS transporter</fullName>
    </submittedName>
</protein>
<feature type="transmembrane region" description="Helical" evidence="6">
    <location>
        <begin position="12"/>
        <end position="39"/>
    </location>
</feature>
<comment type="subcellular location">
    <subcellularLocation>
        <location evidence="1">Cell membrane</location>
        <topology evidence="1">Multi-pass membrane protein</topology>
    </subcellularLocation>
</comment>
<sequence length="446" mass="48440">MKNKNKESILIISILMGTTLVPINSTMISVGLSSISSFFHDSISSIAWVVTIYLIVMAVTQPISGKLGDIYGYRTVYMWGLAFFFIASIACAFSFNLLWLIIFRSLQAVGGALITPNGMAIARYTVSREKLPKVLGILGMGMGLGAAVGPLLGSALITLWGWKSIFWVNVPFLLFGFFIGLFVIPRVQGSKKSSLDVLGSIYLAVSLTLLILLTKSHSIWMSIMSGFIFIIFAILFILREKRIKSPLIDFSLFKNRSFSSSNISMLASNFIMYTILLAMPLLLEAQFHFTTKSVGAVMSVFSLASSIFGFFGGQFASKYGNRKMVTWTFSIITIGTVLLLGINPIHSVFYLVFALIVTGIGIGLGNSPLQTAVLESVSKDMSGTASGIFSTFRYFGSIISSTLLSILTGSIALFILLLIVAACGIVLARGIDQKKDNTKNKMASSQ</sequence>
<accession>A0ABW2PU72</accession>
<keyword evidence="4 6" id="KW-1133">Transmembrane helix</keyword>
<dbReference type="PROSITE" id="PS50850">
    <property type="entry name" value="MFS"/>
    <property type="match status" value="1"/>
</dbReference>
<feature type="transmembrane region" description="Helical" evidence="6">
    <location>
        <begin position="381"/>
        <end position="399"/>
    </location>
</feature>
<feature type="transmembrane region" description="Helical" evidence="6">
    <location>
        <begin position="219"/>
        <end position="238"/>
    </location>
</feature>
<feature type="transmembrane region" description="Helical" evidence="6">
    <location>
        <begin position="45"/>
        <end position="64"/>
    </location>
</feature>
<dbReference type="RefSeq" id="WP_380963996.1">
    <property type="nucleotide sequence ID" value="NZ_JBHTCO010000004.1"/>
</dbReference>
<dbReference type="InterPro" id="IPR011701">
    <property type="entry name" value="MFS"/>
</dbReference>
<evidence type="ECO:0000256" key="6">
    <source>
        <dbReference type="SAM" id="Phobius"/>
    </source>
</evidence>
<comment type="caution">
    <text evidence="8">The sequence shown here is derived from an EMBL/GenBank/DDBJ whole genome shotgun (WGS) entry which is preliminary data.</text>
</comment>
<reference evidence="9" key="1">
    <citation type="journal article" date="2019" name="Int. J. Syst. Evol. Microbiol.">
        <title>The Global Catalogue of Microorganisms (GCM) 10K type strain sequencing project: providing services to taxonomists for standard genome sequencing and annotation.</title>
        <authorList>
            <consortium name="The Broad Institute Genomics Platform"/>
            <consortium name="The Broad Institute Genome Sequencing Center for Infectious Disease"/>
            <person name="Wu L."/>
            <person name="Ma J."/>
        </authorList>
    </citation>
    <scope>NUCLEOTIDE SEQUENCE [LARGE SCALE GENOMIC DNA]</scope>
    <source>
        <strain evidence="9">CGMCC 1.16305</strain>
    </source>
</reference>
<keyword evidence="9" id="KW-1185">Reference proteome</keyword>
<feature type="transmembrane region" description="Helical" evidence="6">
    <location>
        <begin position="294"/>
        <end position="312"/>
    </location>
</feature>
<keyword evidence="3 6" id="KW-0812">Transmembrane</keyword>
<feature type="transmembrane region" description="Helical" evidence="6">
    <location>
        <begin position="195"/>
        <end position="213"/>
    </location>
</feature>
<evidence type="ECO:0000313" key="8">
    <source>
        <dbReference type="EMBL" id="MFC7392182.1"/>
    </source>
</evidence>
<evidence type="ECO:0000259" key="7">
    <source>
        <dbReference type="PROSITE" id="PS50850"/>
    </source>
</evidence>
<dbReference type="Gene3D" id="1.20.1720.10">
    <property type="entry name" value="Multidrug resistance protein D"/>
    <property type="match status" value="1"/>
</dbReference>
<keyword evidence="2" id="KW-0813">Transport</keyword>
<feature type="transmembrane region" description="Helical" evidence="6">
    <location>
        <begin position="101"/>
        <end position="122"/>
    </location>
</feature>
<feature type="domain" description="Major facilitator superfamily (MFS) profile" evidence="7">
    <location>
        <begin position="10"/>
        <end position="436"/>
    </location>
</feature>
<dbReference type="Proteomes" id="UP001596505">
    <property type="component" value="Unassembled WGS sequence"/>
</dbReference>
<feature type="transmembrane region" description="Helical" evidence="6">
    <location>
        <begin position="165"/>
        <end position="183"/>
    </location>
</feature>
<feature type="transmembrane region" description="Helical" evidence="6">
    <location>
        <begin position="76"/>
        <end position="95"/>
    </location>
</feature>
<evidence type="ECO:0000256" key="1">
    <source>
        <dbReference type="ARBA" id="ARBA00004651"/>
    </source>
</evidence>
<dbReference type="Pfam" id="PF07690">
    <property type="entry name" value="MFS_1"/>
    <property type="match status" value="1"/>
</dbReference>
<evidence type="ECO:0000256" key="3">
    <source>
        <dbReference type="ARBA" id="ARBA00022692"/>
    </source>
</evidence>
<evidence type="ECO:0000256" key="4">
    <source>
        <dbReference type="ARBA" id="ARBA00022989"/>
    </source>
</evidence>
<dbReference type="EMBL" id="JBHTCO010000004">
    <property type="protein sequence ID" value="MFC7392182.1"/>
    <property type="molecule type" value="Genomic_DNA"/>
</dbReference>
<gene>
    <name evidence="8" type="ORF">ACFQRG_04230</name>
</gene>
<organism evidence="8 9">
    <name type="scientific">Scopulibacillus cellulosilyticus</name>
    <dbReference type="NCBI Taxonomy" id="2665665"/>
    <lineage>
        <taxon>Bacteria</taxon>
        <taxon>Bacillati</taxon>
        <taxon>Bacillota</taxon>
        <taxon>Bacilli</taxon>
        <taxon>Bacillales</taxon>
        <taxon>Sporolactobacillaceae</taxon>
        <taxon>Scopulibacillus</taxon>
    </lineage>
</organism>
<feature type="transmembrane region" description="Helical" evidence="6">
    <location>
        <begin position="348"/>
        <end position="369"/>
    </location>
</feature>
<feature type="transmembrane region" description="Helical" evidence="6">
    <location>
        <begin position="134"/>
        <end position="159"/>
    </location>
</feature>
<name>A0ABW2PU72_9BACL</name>
<feature type="transmembrane region" description="Helical" evidence="6">
    <location>
        <begin position="411"/>
        <end position="431"/>
    </location>
</feature>
<dbReference type="SUPFAM" id="SSF103473">
    <property type="entry name" value="MFS general substrate transporter"/>
    <property type="match status" value="1"/>
</dbReference>
<dbReference type="PRINTS" id="PR01036">
    <property type="entry name" value="TCRTETB"/>
</dbReference>
<dbReference type="InterPro" id="IPR020846">
    <property type="entry name" value="MFS_dom"/>
</dbReference>